<evidence type="ECO:0000313" key="2">
    <source>
        <dbReference type="EMBL" id="CAF4383392.1"/>
    </source>
</evidence>
<comment type="caution">
    <text evidence="3">The sequence shown here is derived from an EMBL/GenBank/DDBJ whole genome shotgun (WGS) entry which is preliminary data.</text>
</comment>
<accession>A0A8S2Z167</accession>
<evidence type="ECO:0008006" key="5">
    <source>
        <dbReference type="Google" id="ProtNLM"/>
    </source>
</evidence>
<dbReference type="Proteomes" id="UP000681722">
    <property type="component" value="Unassembled WGS sequence"/>
</dbReference>
<dbReference type="EMBL" id="CAJNOK010046387">
    <property type="protein sequence ID" value="CAF1583158.1"/>
    <property type="molecule type" value="Genomic_DNA"/>
</dbReference>
<gene>
    <name evidence="1" type="ORF">OVA965_LOCUS41089</name>
    <name evidence="3" type="ORF">SRO942_LOCUS48493</name>
    <name evidence="2" type="ORF">TMI583_LOCUS42659</name>
</gene>
<evidence type="ECO:0000313" key="1">
    <source>
        <dbReference type="EMBL" id="CAF1583158.1"/>
    </source>
</evidence>
<dbReference type="OrthoDB" id="10044939at2759"/>
<dbReference type="Proteomes" id="UP000682733">
    <property type="component" value="Unassembled WGS sequence"/>
</dbReference>
<reference evidence="3" key="1">
    <citation type="submission" date="2021-02" db="EMBL/GenBank/DDBJ databases">
        <authorList>
            <person name="Nowell W R."/>
        </authorList>
    </citation>
    <scope>NUCLEOTIDE SEQUENCE</scope>
</reference>
<dbReference type="Proteomes" id="UP000677228">
    <property type="component" value="Unassembled WGS sequence"/>
</dbReference>
<protein>
    <recommendedName>
        <fullName evidence="5">BED-type domain-containing protein</fullName>
    </recommendedName>
</protein>
<dbReference type="EMBL" id="CAJOBA010069546">
    <property type="protein sequence ID" value="CAF4383392.1"/>
    <property type="molecule type" value="Genomic_DNA"/>
</dbReference>
<name>A0A8S2Z167_9BILA</name>
<evidence type="ECO:0000313" key="3">
    <source>
        <dbReference type="EMBL" id="CAF4591027.1"/>
    </source>
</evidence>
<organism evidence="3 4">
    <name type="scientific">Didymodactylos carnosus</name>
    <dbReference type="NCBI Taxonomy" id="1234261"/>
    <lineage>
        <taxon>Eukaryota</taxon>
        <taxon>Metazoa</taxon>
        <taxon>Spiralia</taxon>
        <taxon>Gnathifera</taxon>
        <taxon>Rotifera</taxon>
        <taxon>Eurotatoria</taxon>
        <taxon>Bdelloidea</taxon>
        <taxon>Philodinida</taxon>
        <taxon>Philodinidae</taxon>
        <taxon>Didymodactylos</taxon>
    </lineage>
</organism>
<dbReference type="EMBL" id="CAJOBC010125071">
    <property type="protein sequence ID" value="CAF4591027.1"/>
    <property type="molecule type" value="Genomic_DNA"/>
</dbReference>
<feature type="non-terminal residue" evidence="3">
    <location>
        <position position="1"/>
    </location>
</feature>
<sequence length="135" mass="15662">AICSEFFFIDIQAKQPNSWCGKCSICSQDVADKYGTTFNFARHMKTKHTTQYEEWLAKKNANTDTKQRNLHDMIRQKASKYSSNDPRQVKLTESMLKDLIIECGLPLSLVDQNSFKNFMQTVDPMFSLLSRPLHF</sequence>
<proteinExistence type="predicted"/>
<evidence type="ECO:0000313" key="4">
    <source>
        <dbReference type="Proteomes" id="UP000681722"/>
    </source>
</evidence>
<dbReference type="AlphaFoldDB" id="A0A8S2Z167"/>